<dbReference type="EMBL" id="OQ921332">
    <property type="protein sequence ID" value="WMX18880.1"/>
    <property type="molecule type" value="Genomic_DNA"/>
</dbReference>
<organism evidence="1 2">
    <name type="scientific">Escherichia phage vB_EcoP_PAS59</name>
    <dbReference type="NCBI Taxonomy" id="3053873"/>
    <lineage>
        <taxon>Viruses</taxon>
        <taxon>Duplodnaviria</taxon>
        <taxon>Heunggongvirae</taxon>
        <taxon>Uroviricota</taxon>
        <taxon>Caudoviricetes</taxon>
        <taxon>Mktvariviridae</taxon>
        <taxon>Gordonclarkvirinae</taxon>
        <taxon>Suseptimavirus</taxon>
        <taxon>Suseptimavirus PAS59</taxon>
    </lineage>
</organism>
<reference evidence="1 2" key="1">
    <citation type="submission" date="2023-05" db="EMBL/GenBank/DDBJ databases">
        <title>Complete genome sequence of three non-O157 smooth Escherichia coli infecting phages.</title>
        <authorList>
            <person name="Pas C."/>
            <person name="Briers Y."/>
            <person name="Fieseler L."/>
        </authorList>
    </citation>
    <scope>NUCLEOTIDE SEQUENCE [LARGE SCALE GENOMIC DNA]</scope>
</reference>
<name>A0AA51Z2U5_9CAUD</name>
<evidence type="ECO:0000313" key="1">
    <source>
        <dbReference type="EMBL" id="WMX18880.1"/>
    </source>
</evidence>
<dbReference type="SUPFAM" id="SSF56059">
    <property type="entry name" value="Glutathione synthetase ATP-binding domain-like"/>
    <property type="match status" value="1"/>
</dbReference>
<keyword evidence="2" id="KW-1185">Reference proteome</keyword>
<proteinExistence type="predicted"/>
<evidence type="ECO:0008006" key="3">
    <source>
        <dbReference type="Google" id="ProtNLM"/>
    </source>
</evidence>
<evidence type="ECO:0000313" key="2">
    <source>
        <dbReference type="Proteomes" id="UP001182149"/>
    </source>
</evidence>
<sequence length="415" mass="46516">MTTRIRVLPYGPSDSVNALVSAISDTIRDERINANIMGLLSENSRWRSREDDVVVNYGNRRYPESFFGSATVLNRTAALHMAANKRRAFSVMDQAGVKTVEYTDVQEIAQEWSNSGNIVYERHELTGHSGSGIVVVEPRDSIGQAELYTKGIQGPRREWRVHVFKGVITYVQKKIRRNGYREDPNYREDVRNHHTGWVYSSSFTDAPNDASLINAVKAVESMGLDFGAVDIITKGREAWVLEVNTAPGLTGTTLDIYRHNILEFVKAQNPLYTPQYKVGYQTPVEAPIEDGDGELVDDSESANDENFALEGQVAQPVELVDVVPEEMQLEGQMNTQTIRNAPTGYTLSRGYWIADIRHVHNNLQPNAMSSNVILFCDGRNFYRSGWNVPVNPVQIHNPRKLESVNVEGSEVAVTL</sequence>
<dbReference type="Proteomes" id="UP001182149">
    <property type="component" value="Segment"/>
</dbReference>
<protein>
    <recommendedName>
        <fullName evidence="3">ATP-grasp enzyme</fullName>
    </recommendedName>
</protein>
<dbReference type="Gene3D" id="3.30.470.20">
    <property type="entry name" value="ATP-grasp fold, B domain"/>
    <property type="match status" value="1"/>
</dbReference>
<accession>A0AA51Z2U5</accession>